<feature type="region of interest" description="Disordered" evidence="1">
    <location>
        <begin position="179"/>
        <end position="198"/>
    </location>
</feature>
<dbReference type="Proteomes" id="UP000031192">
    <property type="component" value="Unassembled WGS sequence"/>
</dbReference>
<dbReference type="EMBL" id="AZNH01000031">
    <property type="protein sequence ID" value="KID85366.1"/>
    <property type="molecule type" value="Genomic_DNA"/>
</dbReference>
<accession>A0A0B4H6G4</accession>
<reference evidence="2 3" key="1">
    <citation type="journal article" date="2014" name="Proc. Natl. Acad. Sci. U.S.A.">
        <title>Trajectory and genomic determinants of fungal-pathogen speciation and host adaptation.</title>
        <authorList>
            <person name="Hu X."/>
            <person name="Xiao G."/>
            <person name="Zheng P."/>
            <person name="Shang Y."/>
            <person name="Su Y."/>
            <person name="Zhang X."/>
            <person name="Liu X."/>
            <person name="Zhan S."/>
            <person name="St Leger R.J."/>
            <person name="Wang C."/>
        </authorList>
    </citation>
    <scope>NUCLEOTIDE SEQUENCE [LARGE SCALE GENOMIC DNA]</scope>
    <source>
        <strain evidence="2 3">ARSEF 977</strain>
    </source>
</reference>
<evidence type="ECO:0000313" key="3">
    <source>
        <dbReference type="Proteomes" id="UP000031192"/>
    </source>
</evidence>
<name>A0A0B4H6G4_METGA</name>
<protein>
    <recommendedName>
        <fullName evidence="4">Myb-like domain-containing protein</fullName>
    </recommendedName>
</protein>
<gene>
    <name evidence="2" type="ORF">MGU_07422</name>
</gene>
<dbReference type="HOGENOM" id="CLU_976892_0_0_1"/>
<evidence type="ECO:0000313" key="2">
    <source>
        <dbReference type="EMBL" id="KID85366.1"/>
    </source>
</evidence>
<organism evidence="2 3">
    <name type="scientific">Metarhizium guizhouense (strain ARSEF 977)</name>
    <dbReference type="NCBI Taxonomy" id="1276136"/>
    <lineage>
        <taxon>Eukaryota</taxon>
        <taxon>Fungi</taxon>
        <taxon>Dikarya</taxon>
        <taxon>Ascomycota</taxon>
        <taxon>Pezizomycotina</taxon>
        <taxon>Sordariomycetes</taxon>
        <taxon>Hypocreomycetidae</taxon>
        <taxon>Hypocreales</taxon>
        <taxon>Clavicipitaceae</taxon>
        <taxon>Metarhizium</taxon>
    </lineage>
</organism>
<comment type="caution">
    <text evidence="2">The sequence shown here is derived from an EMBL/GenBank/DDBJ whole genome shotgun (WGS) entry which is preliminary data.</text>
</comment>
<evidence type="ECO:0008006" key="4">
    <source>
        <dbReference type="Google" id="ProtNLM"/>
    </source>
</evidence>
<sequence>MAFYEGDPNQSFNEEFFTLGQDKLHYASVNEESPLEDEEFFTLSQDKLHYASVNEGSPLEETINAPSIPPPMINNHHNGFAFTPPPDAIPDLRDGIRFSNEAYGWNPFPFYGFGFLGASTVMPAEQVYRMAPSIVPRTHTPYNVLPVPCFGMDPLGGSYLGARSFSPASSTTTTLAAGSISTATVSPPPANPDQGNHTPALAAYTEASRLQAASEAPVEPLPPAKSSAARRAQEDRSLMECRRQGMTYSAIKKKLGSNVAESTLRGRFRQLTLAPRDRERKPAWSDKDIELLKRAVPIYRKSGGRPKVLWEQVGRYIPDHGGSRKFSGKTCHAKFREVTGRDY</sequence>
<dbReference type="OrthoDB" id="3439209at2759"/>
<keyword evidence="3" id="KW-1185">Reference proteome</keyword>
<dbReference type="AlphaFoldDB" id="A0A0B4H6G4"/>
<evidence type="ECO:0000256" key="1">
    <source>
        <dbReference type="SAM" id="MobiDB-lite"/>
    </source>
</evidence>
<proteinExistence type="predicted"/>
<feature type="region of interest" description="Disordered" evidence="1">
    <location>
        <begin position="212"/>
        <end position="237"/>
    </location>
</feature>